<evidence type="ECO:0000313" key="1">
    <source>
        <dbReference type="EMBL" id="CAG2219816.1"/>
    </source>
</evidence>
<sequence>MNNDLIDIQECLTKAFAKVVTARQHFHHWKQSCSRRARSFFQRHSNSFEVTTEDNYYASIRVSAVLDNYTPALQPHSIQLLRQTNSNQHYPFREINHTSTRPNFDIYSIATPLRDTLSLDGEVFICNTACATLEKVVRTHSDPSEENEEVTHQENESVTQCGNHSFLVTIEESLNEIFQESTC</sequence>
<dbReference type="EMBL" id="CAJPWZ010001642">
    <property type="protein sequence ID" value="CAG2219816.1"/>
    <property type="molecule type" value="Genomic_DNA"/>
</dbReference>
<dbReference type="Proteomes" id="UP000683360">
    <property type="component" value="Unassembled WGS sequence"/>
</dbReference>
<accession>A0A8S3SGD9</accession>
<reference evidence="1" key="1">
    <citation type="submission" date="2021-03" db="EMBL/GenBank/DDBJ databases">
        <authorList>
            <person name="Bekaert M."/>
        </authorList>
    </citation>
    <scope>NUCLEOTIDE SEQUENCE</scope>
</reference>
<keyword evidence="2" id="KW-1185">Reference proteome</keyword>
<protein>
    <submittedName>
        <fullName evidence="1">Uncharacterized protein</fullName>
    </submittedName>
</protein>
<organism evidence="1 2">
    <name type="scientific">Mytilus edulis</name>
    <name type="common">Blue mussel</name>
    <dbReference type="NCBI Taxonomy" id="6550"/>
    <lineage>
        <taxon>Eukaryota</taxon>
        <taxon>Metazoa</taxon>
        <taxon>Spiralia</taxon>
        <taxon>Lophotrochozoa</taxon>
        <taxon>Mollusca</taxon>
        <taxon>Bivalvia</taxon>
        <taxon>Autobranchia</taxon>
        <taxon>Pteriomorphia</taxon>
        <taxon>Mytilida</taxon>
        <taxon>Mytiloidea</taxon>
        <taxon>Mytilidae</taxon>
        <taxon>Mytilinae</taxon>
        <taxon>Mytilus</taxon>
    </lineage>
</organism>
<dbReference type="AlphaFoldDB" id="A0A8S3SGD9"/>
<comment type="caution">
    <text evidence="1">The sequence shown here is derived from an EMBL/GenBank/DDBJ whole genome shotgun (WGS) entry which is preliminary data.</text>
</comment>
<proteinExistence type="predicted"/>
<name>A0A8S3SGD9_MYTED</name>
<evidence type="ECO:0000313" key="2">
    <source>
        <dbReference type="Proteomes" id="UP000683360"/>
    </source>
</evidence>
<gene>
    <name evidence="1" type="ORF">MEDL_33328</name>
</gene>